<evidence type="ECO:0000313" key="16">
    <source>
        <dbReference type="RefSeq" id="XP_028267084.1"/>
    </source>
</evidence>
<proteinExistence type="inferred from homology"/>
<dbReference type="GO" id="GO:0005615">
    <property type="term" value="C:extracellular space"/>
    <property type="evidence" value="ECO:0007669"/>
    <property type="project" value="TreeGrafter"/>
</dbReference>
<evidence type="ECO:0000256" key="9">
    <source>
        <dbReference type="ARBA" id="ARBA00046967"/>
    </source>
</evidence>
<comment type="subunit">
    <text evidence="9">Antiparallel homodimer; disulfide-linked. Antiparallel heterodimer with PDGFA; disulfide-linked. The PDGFB homodimer interacts with PDGFRA and PDGFRB homodimers, and with heterodimers formed by PDGFRA and PDGFRB. The heterodimer composed of PDGFA and PDGFB interacts with PDGFRB homodimers, and with heterodimers formed by PDGFRA and PDGFRB. Interacts with XLKD1. Interacts with LRP1. Interacts with SORL1 (via the N-terminal ectodomain). Interacts with CD82; this interaction inhibits PDGFB-mediated signaling pathway.</text>
</comment>
<dbReference type="GO" id="GO:0016020">
    <property type="term" value="C:membrane"/>
    <property type="evidence" value="ECO:0007669"/>
    <property type="project" value="InterPro"/>
</dbReference>
<feature type="signal peptide" evidence="12">
    <location>
        <begin position="1"/>
        <end position="22"/>
    </location>
</feature>
<dbReference type="AlphaFoldDB" id="A0A6P7ITU5"/>
<dbReference type="InterPro" id="IPR029034">
    <property type="entry name" value="Cystine-knot_cytokine"/>
</dbReference>
<evidence type="ECO:0000256" key="11">
    <source>
        <dbReference type="SAM" id="MobiDB-lite"/>
    </source>
</evidence>
<evidence type="ECO:0000256" key="7">
    <source>
        <dbReference type="ARBA" id="ARBA00032702"/>
    </source>
</evidence>
<comment type="function">
    <text evidence="8">Growth factor that plays an essential role in the regulation of embryonic development, cell proliferation, cell migration, survival and chemotaxis. Potent mitogen for cells of mesenchymal origin. Required for normal proliferation and recruitment of pericytes and vascular smooth muscle cells in the central nervous system, skin, lung, heart and placenta. Required for normal blood vessel development, and for normal development of kidney glomeruli. Plays an important role in wound healing. Signaling is modulated by the formation of heterodimers with PDGFA.</text>
</comment>
<gene>
    <name evidence="15 16" type="primary">LOC114439371</name>
</gene>
<dbReference type="GeneID" id="114439371"/>
<evidence type="ECO:0000256" key="1">
    <source>
        <dbReference type="ARBA" id="ARBA00006686"/>
    </source>
</evidence>
<feature type="region of interest" description="Disordered" evidence="11">
    <location>
        <begin position="420"/>
        <end position="489"/>
    </location>
</feature>
<evidence type="ECO:0000256" key="4">
    <source>
        <dbReference type="ARBA" id="ARBA00023246"/>
    </source>
</evidence>
<feature type="domain" description="Platelet-derived growth factor (PDGF) family profile" evidence="13">
    <location>
        <begin position="68"/>
        <end position="171"/>
    </location>
</feature>
<dbReference type="GO" id="GO:0070374">
    <property type="term" value="P:positive regulation of ERK1 and ERK2 cascade"/>
    <property type="evidence" value="ECO:0007669"/>
    <property type="project" value="TreeGrafter"/>
</dbReference>
<dbReference type="SUPFAM" id="SSF57501">
    <property type="entry name" value="Cystine-knot cytokines"/>
    <property type="match status" value="1"/>
</dbReference>
<evidence type="ECO:0000256" key="5">
    <source>
        <dbReference type="ARBA" id="ARBA00031888"/>
    </source>
</evidence>
<dbReference type="InterPro" id="IPR000072">
    <property type="entry name" value="PDGF/VEGF_dom"/>
</dbReference>
<dbReference type="GO" id="GO:0030335">
    <property type="term" value="P:positive regulation of cell migration"/>
    <property type="evidence" value="ECO:0007669"/>
    <property type="project" value="TreeGrafter"/>
</dbReference>
<dbReference type="GO" id="GO:0051897">
    <property type="term" value="P:positive regulation of phosphatidylinositol 3-kinase/protein kinase B signal transduction"/>
    <property type="evidence" value="ECO:0007669"/>
    <property type="project" value="TreeGrafter"/>
</dbReference>
<accession>A0A6P7ITU5</accession>
<dbReference type="PROSITE" id="PS50278">
    <property type="entry name" value="PDGF_2"/>
    <property type="match status" value="1"/>
</dbReference>
<keyword evidence="3 10" id="KW-0339">Growth factor</keyword>
<feature type="compositionally biased region" description="Basic residues" evidence="11">
    <location>
        <begin position="478"/>
        <end position="489"/>
    </location>
</feature>
<evidence type="ECO:0000313" key="15">
    <source>
        <dbReference type="RefSeq" id="XP_028267082.1"/>
    </source>
</evidence>
<dbReference type="GO" id="GO:0008083">
    <property type="term" value="F:growth factor activity"/>
    <property type="evidence" value="ECO:0007669"/>
    <property type="project" value="UniProtKB-KW"/>
</dbReference>
<dbReference type="OrthoDB" id="8878063at2759"/>
<dbReference type="Gene3D" id="2.10.90.10">
    <property type="entry name" value="Cystine-knot cytokines"/>
    <property type="match status" value="1"/>
</dbReference>
<keyword evidence="4" id="KW-0497">Mitogen</keyword>
<dbReference type="InterPro" id="IPR023581">
    <property type="entry name" value="PD_growth_factor_CS"/>
</dbReference>
<evidence type="ECO:0000313" key="14">
    <source>
        <dbReference type="Proteomes" id="UP000515145"/>
    </source>
</evidence>
<dbReference type="CDD" id="cd00135">
    <property type="entry name" value="PDGF"/>
    <property type="match status" value="1"/>
</dbReference>
<dbReference type="CTD" id="796490"/>
<dbReference type="GO" id="GO:0005161">
    <property type="term" value="F:platelet-derived growth factor receptor binding"/>
    <property type="evidence" value="ECO:0007669"/>
    <property type="project" value="TreeGrafter"/>
</dbReference>
<dbReference type="PANTHER" id="PTHR11633">
    <property type="entry name" value="PLATELET-DERIVED GROWTH FACTOR"/>
    <property type="match status" value="1"/>
</dbReference>
<feature type="compositionally biased region" description="Low complexity" evidence="11">
    <location>
        <begin position="447"/>
        <end position="464"/>
    </location>
</feature>
<dbReference type="GO" id="GO:0048008">
    <property type="term" value="P:platelet-derived growth factor receptor signaling pathway"/>
    <property type="evidence" value="ECO:0007669"/>
    <property type="project" value="TreeGrafter"/>
</dbReference>
<keyword evidence="14" id="KW-1185">Reference proteome</keyword>
<feature type="compositionally biased region" description="Basic and acidic residues" evidence="11">
    <location>
        <begin position="420"/>
        <end position="435"/>
    </location>
</feature>
<comment type="similarity">
    <text evidence="1 10">Belongs to the PDGF/VEGF growth factor family.</text>
</comment>
<dbReference type="GO" id="GO:0008284">
    <property type="term" value="P:positive regulation of cell population proliferation"/>
    <property type="evidence" value="ECO:0007669"/>
    <property type="project" value="TreeGrafter"/>
</dbReference>
<feature type="compositionally biased region" description="Basic and acidic residues" evidence="11">
    <location>
        <begin position="361"/>
        <end position="384"/>
    </location>
</feature>
<evidence type="ECO:0000256" key="2">
    <source>
        <dbReference type="ARBA" id="ARBA00018117"/>
    </source>
</evidence>
<dbReference type="GO" id="GO:0051781">
    <property type="term" value="P:positive regulation of cell division"/>
    <property type="evidence" value="ECO:0007669"/>
    <property type="project" value="UniProtKB-KW"/>
</dbReference>
<keyword evidence="12" id="KW-0732">Signal</keyword>
<evidence type="ECO:0000256" key="6">
    <source>
        <dbReference type="ARBA" id="ARBA00032481"/>
    </source>
</evidence>
<evidence type="ECO:0000256" key="10">
    <source>
        <dbReference type="RuleBase" id="RU003818"/>
    </source>
</evidence>
<dbReference type="PANTHER" id="PTHR11633:SF2">
    <property type="entry name" value="PLATELET-DERIVED GROWTH FACTOR SUBUNIT B"/>
    <property type="match status" value="1"/>
</dbReference>
<feature type="compositionally biased region" description="Polar residues" evidence="11">
    <location>
        <begin position="331"/>
        <end position="342"/>
    </location>
</feature>
<feature type="region of interest" description="Disordered" evidence="11">
    <location>
        <begin position="331"/>
        <end position="384"/>
    </location>
</feature>
<dbReference type="PROSITE" id="PS00249">
    <property type="entry name" value="PDGF_1"/>
    <property type="match status" value="1"/>
</dbReference>
<organism evidence="14 15">
    <name type="scientific">Parambassis ranga</name>
    <name type="common">Indian glassy fish</name>
    <dbReference type="NCBI Taxonomy" id="210632"/>
    <lineage>
        <taxon>Eukaryota</taxon>
        <taxon>Metazoa</taxon>
        <taxon>Chordata</taxon>
        <taxon>Craniata</taxon>
        <taxon>Vertebrata</taxon>
        <taxon>Euteleostomi</taxon>
        <taxon>Actinopterygii</taxon>
        <taxon>Neopterygii</taxon>
        <taxon>Teleostei</taxon>
        <taxon>Neoteleostei</taxon>
        <taxon>Acanthomorphata</taxon>
        <taxon>Ovalentaria</taxon>
        <taxon>Ambassidae</taxon>
        <taxon>Parambassis</taxon>
    </lineage>
</organism>
<dbReference type="FunFam" id="2.10.90.10:FF:000041">
    <property type="entry name" value="Platelet-derived growth factor beta polypeptide b"/>
    <property type="match status" value="1"/>
</dbReference>
<evidence type="ECO:0000256" key="3">
    <source>
        <dbReference type="ARBA" id="ARBA00023030"/>
    </source>
</evidence>
<dbReference type="RefSeq" id="XP_028267084.1">
    <property type="nucleotide sequence ID" value="XM_028411283.1"/>
</dbReference>
<reference evidence="15 16" key="1">
    <citation type="submission" date="2025-04" db="UniProtKB">
        <authorList>
            <consortium name="RefSeq"/>
        </authorList>
    </citation>
    <scope>IDENTIFICATION</scope>
</reference>
<protein>
    <recommendedName>
        <fullName evidence="2">Platelet-derived growth factor subunit B</fullName>
    </recommendedName>
    <alternativeName>
        <fullName evidence="5">PDGF-2</fullName>
    </alternativeName>
    <alternativeName>
        <fullName evidence="6">Platelet-derived growth factor B chain</fullName>
    </alternativeName>
    <alternativeName>
        <fullName evidence="7">Platelet-derived growth factor beta polypeptide</fullName>
    </alternativeName>
</protein>
<dbReference type="RefSeq" id="XP_028267082.1">
    <property type="nucleotide sequence ID" value="XM_028411281.1"/>
</dbReference>
<feature type="region of interest" description="Disordered" evidence="11">
    <location>
        <begin position="234"/>
        <end position="315"/>
    </location>
</feature>
<evidence type="ECO:0000256" key="12">
    <source>
        <dbReference type="SAM" id="SignalP"/>
    </source>
</evidence>
<feature type="chain" id="PRO_5044651250" description="Platelet-derived growth factor subunit B" evidence="12">
    <location>
        <begin position="23"/>
        <end position="500"/>
    </location>
</feature>
<evidence type="ECO:0000259" key="13">
    <source>
        <dbReference type="PROSITE" id="PS50278"/>
    </source>
</evidence>
<dbReference type="Proteomes" id="UP000515145">
    <property type="component" value="Chromosome 8"/>
</dbReference>
<sequence length="500" mass="56985">MSAWVQLLLVLLAACLRFGVSGGDALPAALVELVRNSPISSIEDLQLLLLSDSVDEEDGMSAANGGQRLPRSLDAVPAQQAVCKVRTEVVEVTRAMLDRSNANFLLWPPCVEVQRCSGCCNTKSLQCVPVFTHTRYLQVMKIEYINKRPTYAKAVVSVVDDVECRCQPTPRVPASKKKSSRRQHSYLHQNLTLSQAPVQGQVKLHSKDELHQWDELKQNQRAHLEDLLEQRWSPRGDTFTRPGGDYTSLFGPHWAHNSTRLPGTEDQSENQANVERRNDNKTASTVDNTELKDRSDELLLNNSKGRVNKGNEDTQTHSLLLQEDKGLNSYTSSFFQTPSPQAEFSPVEEPVTVTPGSRFRPTKEPNPEPREQTRRRDNETPDEERILQIQEAKLQEERKELLLLHKRLDQEKEILRQQQIKQEEEERQRETDGQHHLHIKHQPHLETTTQTTETTRTSTTTTQQPAAPPGPRLSARPNQRRRVRKNRKRISKAAMRAMLM</sequence>
<evidence type="ECO:0000256" key="8">
    <source>
        <dbReference type="ARBA" id="ARBA00046258"/>
    </source>
</evidence>
<name>A0A6P7ITU5_9TELE</name>
<dbReference type="SMART" id="SM00141">
    <property type="entry name" value="PDGF"/>
    <property type="match status" value="1"/>
</dbReference>
<dbReference type="Pfam" id="PF00341">
    <property type="entry name" value="PDGF"/>
    <property type="match status" value="1"/>
</dbReference>